<dbReference type="PROSITE" id="PS51257">
    <property type="entry name" value="PROKAR_LIPOPROTEIN"/>
    <property type="match status" value="1"/>
</dbReference>
<reference evidence="3" key="2">
    <citation type="submission" date="2020-09" db="EMBL/GenBank/DDBJ databases">
        <authorList>
            <person name="Sun Q."/>
            <person name="Kim S."/>
        </authorList>
    </citation>
    <scope>NUCLEOTIDE SEQUENCE</scope>
    <source>
        <strain evidence="3">KCTC 23732</strain>
    </source>
</reference>
<feature type="chain" id="PRO_5036677406" description="Lipoprotein" evidence="2">
    <location>
        <begin position="19"/>
        <end position="71"/>
    </location>
</feature>
<keyword evidence="4" id="KW-1185">Reference proteome</keyword>
<accession>A0A918MZM2</accession>
<organism evidence="3 4">
    <name type="scientific">Advenella faeciporci</name>
    <dbReference type="NCBI Taxonomy" id="797535"/>
    <lineage>
        <taxon>Bacteria</taxon>
        <taxon>Pseudomonadati</taxon>
        <taxon>Pseudomonadota</taxon>
        <taxon>Betaproteobacteria</taxon>
        <taxon>Burkholderiales</taxon>
        <taxon>Alcaligenaceae</taxon>
    </lineage>
</organism>
<reference evidence="3" key="1">
    <citation type="journal article" date="2014" name="Int. J. Syst. Evol. Microbiol.">
        <title>Complete genome sequence of Corynebacterium casei LMG S-19264T (=DSM 44701T), isolated from a smear-ripened cheese.</title>
        <authorList>
            <consortium name="US DOE Joint Genome Institute (JGI-PGF)"/>
            <person name="Walter F."/>
            <person name="Albersmeier A."/>
            <person name="Kalinowski J."/>
            <person name="Ruckert C."/>
        </authorList>
    </citation>
    <scope>NUCLEOTIDE SEQUENCE</scope>
    <source>
        <strain evidence="3">KCTC 23732</strain>
    </source>
</reference>
<evidence type="ECO:0000256" key="2">
    <source>
        <dbReference type="SAM" id="SignalP"/>
    </source>
</evidence>
<evidence type="ECO:0000313" key="4">
    <source>
        <dbReference type="Proteomes" id="UP000608345"/>
    </source>
</evidence>
<gene>
    <name evidence="3" type="ORF">GCM10011450_23870</name>
</gene>
<dbReference type="EMBL" id="BMYS01000019">
    <property type="protein sequence ID" value="GGW93091.1"/>
    <property type="molecule type" value="Genomic_DNA"/>
</dbReference>
<evidence type="ECO:0000256" key="1">
    <source>
        <dbReference type="SAM" id="MobiDB-lite"/>
    </source>
</evidence>
<name>A0A918MZM2_9BURK</name>
<feature type="compositionally biased region" description="Basic and acidic residues" evidence="1">
    <location>
        <begin position="53"/>
        <end position="65"/>
    </location>
</feature>
<feature type="signal peptide" evidence="2">
    <location>
        <begin position="1"/>
        <end position="18"/>
    </location>
</feature>
<comment type="caution">
    <text evidence="3">The sequence shown here is derived from an EMBL/GenBank/DDBJ whole genome shotgun (WGS) entry which is preliminary data.</text>
</comment>
<protein>
    <recommendedName>
        <fullName evidence="5">Lipoprotein</fullName>
    </recommendedName>
</protein>
<dbReference type="Proteomes" id="UP000608345">
    <property type="component" value="Unassembled WGS sequence"/>
</dbReference>
<sequence>MKKIIILPCLLLAACANGPVDDSKVAECAQVQSRIIQQPGIPGTSNFLSRANDNVRSDAERERARRMGCLE</sequence>
<dbReference type="AlphaFoldDB" id="A0A918MZM2"/>
<dbReference type="RefSeq" id="WP_189385732.1">
    <property type="nucleotide sequence ID" value="NZ_BAABFY010000048.1"/>
</dbReference>
<proteinExistence type="predicted"/>
<keyword evidence="2" id="KW-0732">Signal</keyword>
<evidence type="ECO:0008006" key="5">
    <source>
        <dbReference type="Google" id="ProtNLM"/>
    </source>
</evidence>
<feature type="region of interest" description="Disordered" evidence="1">
    <location>
        <begin position="44"/>
        <end position="71"/>
    </location>
</feature>
<evidence type="ECO:0000313" key="3">
    <source>
        <dbReference type="EMBL" id="GGW93091.1"/>
    </source>
</evidence>